<organism evidence="1 2">
    <name type="scientific">Cercospora zeae-maydis SCOH1-5</name>
    <dbReference type="NCBI Taxonomy" id="717836"/>
    <lineage>
        <taxon>Eukaryota</taxon>
        <taxon>Fungi</taxon>
        <taxon>Dikarya</taxon>
        <taxon>Ascomycota</taxon>
        <taxon>Pezizomycotina</taxon>
        <taxon>Dothideomycetes</taxon>
        <taxon>Dothideomycetidae</taxon>
        <taxon>Mycosphaerellales</taxon>
        <taxon>Mycosphaerellaceae</taxon>
        <taxon>Cercospora</taxon>
    </lineage>
</organism>
<evidence type="ECO:0000313" key="1">
    <source>
        <dbReference type="EMBL" id="KAF2216582.1"/>
    </source>
</evidence>
<gene>
    <name evidence="1" type="ORF">CERZMDRAFT_89918</name>
</gene>
<dbReference type="EMBL" id="ML992664">
    <property type="protein sequence ID" value="KAF2216582.1"/>
    <property type="molecule type" value="Genomic_DNA"/>
</dbReference>
<keyword evidence="2" id="KW-1185">Reference proteome</keyword>
<sequence length="61" mass="6924">MHSAHDQPGYGDVAFEPQADFAFDDTSHDEYDNMQRNIASLHMFNTTHPADQTFPSLHDTT</sequence>
<protein>
    <submittedName>
        <fullName evidence="1">Uncharacterized protein</fullName>
    </submittedName>
</protein>
<dbReference type="OrthoDB" id="295274at2759"/>
<evidence type="ECO:0000313" key="2">
    <source>
        <dbReference type="Proteomes" id="UP000799539"/>
    </source>
</evidence>
<dbReference type="AlphaFoldDB" id="A0A6A6FSW7"/>
<accession>A0A6A6FSW7</accession>
<name>A0A6A6FSW7_9PEZI</name>
<proteinExistence type="predicted"/>
<reference evidence="1" key="1">
    <citation type="journal article" date="2020" name="Stud. Mycol.">
        <title>101 Dothideomycetes genomes: a test case for predicting lifestyles and emergence of pathogens.</title>
        <authorList>
            <person name="Haridas S."/>
            <person name="Albert R."/>
            <person name="Binder M."/>
            <person name="Bloem J."/>
            <person name="Labutti K."/>
            <person name="Salamov A."/>
            <person name="Andreopoulos B."/>
            <person name="Baker S."/>
            <person name="Barry K."/>
            <person name="Bills G."/>
            <person name="Bluhm B."/>
            <person name="Cannon C."/>
            <person name="Castanera R."/>
            <person name="Culley D."/>
            <person name="Daum C."/>
            <person name="Ezra D."/>
            <person name="Gonzalez J."/>
            <person name="Henrissat B."/>
            <person name="Kuo A."/>
            <person name="Liang C."/>
            <person name="Lipzen A."/>
            <person name="Lutzoni F."/>
            <person name="Magnuson J."/>
            <person name="Mondo S."/>
            <person name="Nolan M."/>
            <person name="Ohm R."/>
            <person name="Pangilinan J."/>
            <person name="Park H.-J."/>
            <person name="Ramirez L."/>
            <person name="Alfaro M."/>
            <person name="Sun H."/>
            <person name="Tritt A."/>
            <person name="Yoshinaga Y."/>
            <person name="Zwiers L.-H."/>
            <person name="Turgeon B."/>
            <person name="Goodwin S."/>
            <person name="Spatafora J."/>
            <person name="Crous P."/>
            <person name="Grigoriev I."/>
        </authorList>
    </citation>
    <scope>NUCLEOTIDE SEQUENCE</scope>
    <source>
        <strain evidence="1">SCOH1-5</strain>
    </source>
</reference>
<dbReference type="Proteomes" id="UP000799539">
    <property type="component" value="Unassembled WGS sequence"/>
</dbReference>